<dbReference type="Pfam" id="PF18759">
    <property type="entry name" value="Plavaka"/>
    <property type="match status" value="1"/>
</dbReference>
<proteinExistence type="predicted"/>
<evidence type="ECO:0000313" key="3">
    <source>
        <dbReference type="Proteomes" id="UP000305948"/>
    </source>
</evidence>
<organism evidence="2 3">
    <name type="scientific">Heliocybe sulcata</name>
    <dbReference type="NCBI Taxonomy" id="5364"/>
    <lineage>
        <taxon>Eukaryota</taxon>
        <taxon>Fungi</taxon>
        <taxon>Dikarya</taxon>
        <taxon>Basidiomycota</taxon>
        <taxon>Agaricomycotina</taxon>
        <taxon>Agaricomycetes</taxon>
        <taxon>Gloeophyllales</taxon>
        <taxon>Gloeophyllaceae</taxon>
        <taxon>Heliocybe</taxon>
    </lineage>
</organism>
<dbReference type="STRING" id="5364.A0A5C3MZU4"/>
<feature type="region of interest" description="Disordered" evidence="1">
    <location>
        <begin position="489"/>
        <end position="518"/>
    </location>
</feature>
<keyword evidence="3" id="KW-1185">Reference proteome</keyword>
<gene>
    <name evidence="2" type="ORF">OE88DRAFT_1774381</name>
</gene>
<evidence type="ECO:0000313" key="2">
    <source>
        <dbReference type="EMBL" id="TFK47051.1"/>
    </source>
</evidence>
<feature type="region of interest" description="Disordered" evidence="1">
    <location>
        <begin position="562"/>
        <end position="594"/>
    </location>
</feature>
<reference evidence="2 3" key="1">
    <citation type="journal article" date="2019" name="Nat. Ecol. Evol.">
        <title>Megaphylogeny resolves global patterns of mushroom evolution.</title>
        <authorList>
            <person name="Varga T."/>
            <person name="Krizsan K."/>
            <person name="Foldi C."/>
            <person name="Dima B."/>
            <person name="Sanchez-Garcia M."/>
            <person name="Sanchez-Ramirez S."/>
            <person name="Szollosi G.J."/>
            <person name="Szarkandi J.G."/>
            <person name="Papp V."/>
            <person name="Albert L."/>
            <person name="Andreopoulos W."/>
            <person name="Angelini C."/>
            <person name="Antonin V."/>
            <person name="Barry K.W."/>
            <person name="Bougher N.L."/>
            <person name="Buchanan P."/>
            <person name="Buyck B."/>
            <person name="Bense V."/>
            <person name="Catcheside P."/>
            <person name="Chovatia M."/>
            <person name="Cooper J."/>
            <person name="Damon W."/>
            <person name="Desjardin D."/>
            <person name="Finy P."/>
            <person name="Geml J."/>
            <person name="Haridas S."/>
            <person name="Hughes K."/>
            <person name="Justo A."/>
            <person name="Karasinski D."/>
            <person name="Kautmanova I."/>
            <person name="Kiss B."/>
            <person name="Kocsube S."/>
            <person name="Kotiranta H."/>
            <person name="LaButti K.M."/>
            <person name="Lechner B.E."/>
            <person name="Liimatainen K."/>
            <person name="Lipzen A."/>
            <person name="Lukacs Z."/>
            <person name="Mihaltcheva S."/>
            <person name="Morgado L.N."/>
            <person name="Niskanen T."/>
            <person name="Noordeloos M.E."/>
            <person name="Ohm R.A."/>
            <person name="Ortiz-Santana B."/>
            <person name="Ovrebo C."/>
            <person name="Racz N."/>
            <person name="Riley R."/>
            <person name="Savchenko A."/>
            <person name="Shiryaev A."/>
            <person name="Soop K."/>
            <person name="Spirin V."/>
            <person name="Szebenyi C."/>
            <person name="Tomsovsky M."/>
            <person name="Tulloss R.E."/>
            <person name="Uehling J."/>
            <person name="Grigoriev I.V."/>
            <person name="Vagvolgyi C."/>
            <person name="Papp T."/>
            <person name="Martin F.M."/>
            <person name="Miettinen O."/>
            <person name="Hibbett D.S."/>
            <person name="Nagy L.G."/>
        </authorList>
    </citation>
    <scope>NUCLEOTIDE SEQUENCE [LARGE SCALE GENOMIC DNA]</scope>
    <source>
        <strain evidence="2 3">OMC1185</strain>
    </source>
</reference>
<accession>A0A5C3MZU4</accession>
<dbReference type="InterPro" id="IPR041078">
    <property type="entry name" value="Plavaka"/>
</dbReference>
<dbReference type="OrthoDB" id="3239511at2759"/>
<protein>
    <submittedName>
        <fullName evidence="2">Uncharacterized protein</fullName>
    </submittedName>
</protein>
<dbReference type="AlphaFoldDB" id="A0A5C3MZU4"/>
<dbReference type="EMBL" id="ML213526">
    <property type="protein sequence ID" value="TFK47051.1"/>
    <property type="molecule type" value="Genomic_DNA"/>
</dbReference>
<evidence type="ECO:0000256" key="1">
    <source>
        <dbReference type="SAM" id="MobiDB-lite"/>
    </source>
</evidence>
<name>A0A5C3MZU4_9AGAM</name>
<dbReference type="Proteomes" id="UP000305948">
    <property type="component" value="Unassembled WGS sequence"/>
</dbReference>
<feature type="compositionally biased region" description="Acidic residues" evidence="1">
    <location>
        <begin position="571"/>
        <end position="580"/>
    </location>
</feature>
<sequence>MWRKTVTVTEQLSKRGVNRLLNGVNSQWITSSGSSKLTMKNYEDLKQSLSAARKYVVQFECGTVSTEYKGMKYSFEYEYRDPWEWITSLVTDPSLASVSVWHSMRKYYCNSGTGVTEQLIDEPWTADTWWSIDDELPPTACPYPHCYLPLHFWLDKGLVTRRVKKFPMILRAAWLPRQIRNASGNGGGVLVGYMPIIKDPEDPTGRNHRETVEFQQFRRTVYQKVLAHVFKSLRRRSWLGETLKCGDSQIRTLYPDMLILSLDGEEAANFCACRATLANYPCPKCLVDKAHLHRLSGSFEPRTSASMTNVIHKARAASSNHAKEKILMGHGLHDINHFLWWFRFGEPYKAISYDTLHSDDLGKWQHHLWDLLLQVLEEMGRKGRLTAHMSEFPRWPDLKHFDDVTTEQYTDGNSFLDILKCILPCIVQLFPANAPLIWCIRSYIKYRLMVGMRCMPESRLKKFLKKLKEYVSDYERSCERVTLQHGKNFNFPKQHATSHAPTDIRQKGTTDNYSTRPGEGFQQEAAEAYAQTNGKEAEHQMSAIDETQEAIARIRMAVDKADEVQSRRMAEDDDELEDDAPANGEGMVDEGSPNGNLCHWSFGAPAGGWTNSRLWEERASDHDQFRSFDSRLRTFLASALPDEPLPCEAPIQSREDWTAARDIVRCNPLFHNRSRYDSVLINMDSPELAFGRLCALLRCRVTSGKCVDIAVVRMFTRSAWKPNTLWDGCRIYEELRETTFVMMDYIARGALLSPIFGQGKKSIHCLVDTTDPDMFLRAVE</sequence>